<dbReference type="AlphaFoldDB" id="A0A849ADK8"/>
<dbReference type="RefSeq" id="WP_171200960.1">
    <property type="nucleotide sequence ID" value="NZ_JABEND010000011.1"/>
</dbReference>
<evidence type="ECO:0000313" key="3">
    <source>
        <dbReference type="Proteomes" id="UP000562984"/>
    </source>
</evidence>
<organism evidence="2 3">
    <name type="scientific">Nakamurella aerolata</name>
    <dbReference type="NCBI Taxonomy" id="1656892"/>
    <lineage>
        <taxon>Bacteria</taxon>
        <taxon>Bacillati</taxon>
        <taxon>Actinomycetota</taxon>
        <taxon>Actinomycetes</taxon>
        <taxon>Nakamurellales</taxon>
        <taxon>Nakamurellaceae</taxon>
        <taxon>Nakamurella</taxon>
    </lineage>
</organism>
<gene>
    <name evidence="2" type="ORF">HKD39_16470</name>
</gene>
<dbReference type="PANTHER" id="PTHR12993">
    <property type="entry name" value="N-ACETYLGLUCOSAMINYL-PHOSPHATIDYLINOSITOL DE-N-ACETYLASE-RELATED"/>
    <property type="match status" value="1"/>
</dbReference>
<evidence type="ECO:0000256" key="1">
    <source>
        <dbReference type="ARBA" id="ARBA00022833"/>
    </source>
</evidence>
<dbReference type="PANTHER" id="PTHR12993:SF28">
    <property type="entry name" value="LMBE FAMILY PROTEIN"/>
    <property type="match status" value="1"/>
</dbReference>
<comment type="caution">
    <text evidence="2">The sequence shown here is derived from an EMBL/GenBank/DDBJ whole genome shotgun (WGS) entry which is preliminary data.</text>
</comment>
<dbReference type="Proteomes" id="UP000562984">
    <property type="component" value="Unassembled WGS sequence"/>
</dbReference>
<reference evidence="2 3" key="1">
    <citation type="submission" date="2020-05" db="EMBL/GenBank/DDBJ databases">
        <title>Nakamurella sp. DB0629 isolated from air conditioner.</title>
        <authorList>
            <person name="Kim D.H."/>
            <person name="Kim D.-U."/>
        </authorList>
    </citation>
    <scope>NUCLEOTIDE SEQUENCE [LARGE SCALE GENOMIC DNA]</scope>
    <source>
        <strain evidence="2 3">DB0629</strain>
    </source>
</reference>
<dbReference type="Pfam" id="PF02585">
    <property type="entry name" value="PIG-L"/>
    <property type="match status" value="1"/>
</dbReference>
<proteinExistence type="predicted"/>
<protein>
    <submittedName>
        <fullName evidence="2">PIG-L family deacetylase</fullName>
    </submittedName>
</protein>
<dbReference type="InterPro" id="IPR024078">
    <property type="entry name" value="LmbE-like_dom_sf"/>
</dbReference>
<evidence type="ECO:0000313" key="2">
    <source>
        <dbReference type="EMBL" id="NNG37268.1"/>
    </source>
</evidence>
<dbReference type="GO" id="GO:0016811">
    <property type="term" value="F:hydrolase activity, acting on carbon-nitrogen (but not peptide) bonds, in linear amides"/>
    <property type="evidence" value="ECO:0007669"/>
    <property type="project" value="TreeGrafter"/>
</dbReference>
<dbReference type="EMBL" id="JABEND010000011">
    <property type="protein sequence ID" value="NNG37268.1"/>
    <property type="molecule type" value="Genomic_DNA"/>
</dbReference>
<dbReference type="Gene3D" id="3.40.50.10320">
    <property type="entry name" value="LmbE-like"/>
    <property type="match status" value="1"/>
</dbReference>
<dbReference type="InterPro" id="IPR003737">
    <property type="entry name" value="GlcNAc_PI_deacetylase-related"/>
</dbReference>
<accession>A0A849ADK8</accession>
<dbReference type="SUPFAM" id="SSF102588">
    <property type="entry name" value="LmbE-like"/>
    <property type="match status" value="1"/>
</dbReference>
<keyword evidence="1" id="KW-0862">Zinc</keyword>
<sequence>MADRGELTPLDDNDFTRVLCVVAHPDDMEYGASAAVATWTRAGKQVGYLLLTGGEAGMAEDPEQVRTVRAEEQRRACATVGVTDLTILRHPDGMLQPGLELRKDIARQIRMFRPDVVLTANFHVEAYGGLNQADHRVTGIAVIDATRDAANRWVFRDLAETEHLGPWQATLLLVTGDENPNLAQPVDQRAVDAAVTSLQCHQAYLRHLPDHPDPEVFIPEELRKGGEAAGTDYAVLFRGYQL</sequence>
<keyword evidence="3" id="KW-1185">Reference proteome</keyword>
<name>A0A849ADK8_9ACTN</name>
<dbReference type="GO" id="GO:0016137">
    <property type="term" value="P:glycoside metabolic process"/>
    <property type="evidence" value="ECO:0007669"/>
    <property type="project" value="UniProtKB-ARBA"/>
</dbReference>